<dbReference type="AlphaFoldDB" id="A0A0E0DRT5"/>
<sequence>MGKKTEAATGSGAGTSAGREEPIVVAIKMDKTTIIVSSVVGSLGVLSAILGFAAEAAKLNDCASSLGLAIAATIFLMMAQVTVAAVGGCCGCCKSRAVPSESKRIVGVVCASISWVAAVIAFALFVDGSIGAAVACVGLVGEFAGAGVLVLVATGLGITSFIMLRMHPQAGGGEAAGGAAPRDYDDEPKPIGTPIDIHGFRPPMPPNHQVPGPLPNYPPPPYSPAPAPAPAQGNGNQAPDQQLAPHPQGHAQIEAPAAAGREEPAAVLAIKMDKTTIIVSAVVGSLGLLSAILGFAAEGAKRTKAMIIYVFNFQRCELDLYDLYYSSNSSSAAVGLGVCGAILLVITQVTVAAIGGCCGCCKSRAIPSETKRIVGVVCAVFSWITAVIAFVLFLDGAIVESNCILVRGGFFASAGVLTLITTALGMTSYFMLRAQPDEPAAPAARRPPGPAGGDEPTPIVGVPTAVPAGLPPPVSSPNPLLVPVPAAQAPPNQQFAHPATSQAPPHARFADAAVPAPAPAAAQGYGSQASNQQHLPANRRGHSEV</sequence>
<evidence type="ECO:0000256" key="5">
    <source>
        <dbReference type="ARBA" id="ARBA00023136"/>
    </source>
</evidence>
<reference evidence="9" key="1">
    <citation type="submission" date="2015-04" db="UniProtKB">
        <authorList>
            <consortium name="EnsemblPlants"/>
        </authorList>
    </citation>
    <scope>IDENTIFICATION</scope>
</reference>
<dbReference type="Gramene" id="OMERI05G15340.1">
    <property type="protein sequence ID" value="OMERI05G15340.1"/>
    <property type="gene ID" value="OMERI05G15340"/>
</dbReference>
<feature type="compositionally biased region" description="Low complexity" evidence="7">
    <location>
        <begin position="483"/>
        <end position="522"/>
    </location>
</feature>
<comment type="similarity">
    <text evidence="6">Belongs to the DESIGUAL family.</text>
</comment>
<feature type="region of interest" description="Disordered" evidence="7">
    <location>
        <begin position="439"/>
        <end position="545"/>
    </location>
</feature>
<evidence type="ECO:0000256" key="6">
    <source>
        <dbReference type="ARBA" id="ARBA00029467"/>
    </source>
</evidence>
<accession>A0A0E0DRT5</accession>
<organism evidence="9">
    <name type="scientific">Oryza meridionalis</name>
    <dbReference type="NCBI Taxonomy" id="40149"/>
    <lineage>
        <taxon>Eukaryota</taxon>
        <taxon>Viridiplantae</taxon>
        <taxon>Streptophyta</taxon>
        <taxon>Embryophyta</taxon>
        <taxon>Tracheophyta</taxon>
        <taxon>Spermatophyta</taxon>
        <taxon>Magnoliopsida</taxon>
        <taxon>Liliopsida</taxon>
        <taxon>Poales</taxon>
        <taxon>Poaceae</taxon>
        <taxon>BOP clade</taxon>
        <taxon>Oryzoideae</taxon>
        <taxon>Oryzeae</taxon>
        <taxon>Oryzinae</taxon>
        <taxon>Oryza</taxon>
    </lineage>
</organism>
<keyword evidence="4 8" id="KW-1133">Transmembrane helix</keyword>
<evidence type="ECO:0000256" key="1">
    <source>
        <dbReference type="ARBA" id="ARBA00004127"/>
    </source>
</evidence>
<dbReference type="GO" id="GO:0012505">
    <property type="term" value="C:endomembrane system"/>
    <property type="evidence" value="ECO:0007669"/>
    <property type="project" value="UniProtKB-SubCell"/>
</dbReference>
<feature type="compositionally biased region" description="Pro residues" evidence="7">
    <location>
        <begin position="469"/>
        <end position="482"/>
    </location>
</feature>
<evidence type="ECO:0000256" key="4">
    <source>
        <dbReference type="ARBA" id="ARBA00022989"/>
    </source>
</evidence>
<name>A0A0E0DRT5_9ORYZ</name>
<dbReference type="InterPro" id="IPR009606">
    <property type="entry name" value="DEAL/Modifying_wall_lignin1/2"/>
</dbReference>
<evidence type="ECO:0000256" key="2">
    <source>
        <dbReference type="ARBA" id="ARBA00022692"/>
    </source>
</evidence>
<dbReference type="PANTHER" id="PTHR31769">
    <property type="entry name" value="OS07G0462200 PROTEIN-RELATED"/>
    <property type="match status" value="1"/>
</dbReference>
<feature type="compositionally biased region" description="Pro residues" evidence="7">
    <location>
        <begin position="202"/>
        <end position="229"/>
    </location>
</feature>
<evidence type="ECO:0000313" key="10">
    <source>
        <dbReference type="Proteomes" id="UP000008021"/>
    </source>
</evidence>
<dbReference type="HOGENOM" id="CLU_032357_0_0_1"/>
<comment type="subcellular location">
    <subcellularLocation>
        <location evidence="1">Endomembrane system</location>
        <topology evidence="1">Multi-pass membrane protein</topology>
    </subcellularLocation>
</comment>
<dbReference type="EnsemblPlants" id="OMERI05G15340.1">
    <property type="protein sequence ID" value="OMERI05G15340.1"/>
    <property type="gene ID" value="OMERI05G15340"/>
</dbReference>
<feature type="compositionally biased region" description="Polar residues" evidence="7">
    <location>
        <begin position="525"/>
        <end position="535"/>
    </location>
</feature>
<feature type="region of interest" description="Disordered" evidence="7">
    <location>
        <begin position="172"/>
        <end position="249"/>
    </location>
</feature>
<feature type="compositionally biased region" description="Low complexity" evidence="7">
    <location>
        <begin position="230"/>
        <end position="239"/>
    </location>
</feature>
<keyword evidence="10" id="KW-1185">Reference proteome</keyword>
<feature type="transmembrane region" description="Helical" evidence="8">
    <location>
        <begin position="66"/>
        <end position="93"/>
    </location>
</feature>
<feature type="transmembrane region" description="Helical" evidence="8">
    <location>
        <begin position="277"/>
        <end position="297"/>
    </location>
</feature>
<proteinExistence type="inferred from homology"/>
<protein>
    <submittedName>
        <fullName evidence="9">Uncharacterized protein</fullName>
    </submittedName>
</protein>
<evidence type="ECO:0000256" key="7">
    <source>
        <dbReference type="SAM" id="MobiDB-lite"/>
    </source>
</evidence>
<feature type="transmembrane region" description="Helical" evidence="8">
    <location>
        <begin position="332"/>
        <end position="361"/>
    </location>
</feature>
<dbReference type="Proteomes" id="UP000008021">
    <property type="component" value="Chromosome 5"/>
</dbReference>
<feature type="transmembrane region" description="Helical" evidence="8">
    <location>
        <begin position="34"/>
        <end position="54"/>
    </location>
</feature>
<feature type="transmembrane region" description="Helical" evidence="8">
    <location>
        <begin position="373"/>
        <end position="398"/>
    </location>
</feature>
<keyword evidence="3" id="KW-0732">Signal</keyword>
<reference evidence="9" key="2">
    <citation type="submission" date="2018-05" db="EMBL/GenBank/DDBJ databases">
        <title>OmerRS3 (Oryza meridionalis Reference Sequence Version 3).</title>
        <authorList>
            <person name="Zhang J."/>
            <person name="Kudrna D."/>
            <person name="Lee S."/>
            <person name="Talag J."/>
            <person name="Welchert J."/>
            <person name="Wing R.A."/>
        </authorList>
    </citation>
    <scope>NUCLEOTIDE SEQUENCE [LARGE SCALE GENOMIC DNA]</scope>
    <source>
        <strain evidence="9">cv. OR44</strain>
    </source>
</reference>
<dbReference type="Pfam" id="PF06749">
    <property type="entry name" value="DUF1218"/>
    <property type="match status" value="2"/>
</dbReference>
<evidence type="ECO:0000256" key="8">
    <source>
        <dbReference type="SAM" id="Phobius"/>
    </source>
</evidence>
<feature type="transmembrane region" description="Helical" evidence="8">
    <location>
        <begin position="105"/>
        <end position="126"/>
    </location>
</feature>
<keyword evidence="2 8" id="KW-0812">Transmembrane</keyword>
<evidence type="ECO:0000256" key="3">
    <source>
        <dbReference type="ARBA" id="ARBA00022729"/>
    </source>
</evidence>
<feature type="transmembrane region" description="Helical" evidence="8">
    <location>
        <begin position="410"/>
        <end position="432"/>
    </location>
</feature>
<keyword evidence="5 8" id="KW-0472">Membrane</keyword>
<dbReference type="InterPro" id="IPR052222">
    <property type="entry name" value="DESIGUAL"/>
</dbReference>
<evidence type="ECO:0000313" key="9">
    <source>
        <dbReference type="EnsemblPlants" id="OMERI05G15340.1"/>
    </source>
</evidence>
<feature type="transmembrane region" description="Helical" evidence="8">
    <location>
        <begin position="132"/>
        <end position="158"/>
    </location>
</feature>